<protein>
    <recommendedName>
        <fullName evidence="3">Glycosyl hydrolase family 98 putative carbohydrate-binding module domain-containing protein</fullName>
    </recommendedName>
</protein>
<feature type="transmembrane region" description="Helical" evidence="2">
    <location>
        <begin position="51"/>
        <end position="68"/>
    </location>
</feature>
<keyword evidence="5" id="KW-1185">Reference proteome</keyword>
<reference evidence="4 5" key="1">
    <citation type="submission" date="2021-01" db="EMBL/GenBank/DDBJ databases">
        <title>Whole genome shotgun sequence of Catellatospora bangladeshensis NBRC 107357.</title>
        <authorList>
            <person name="Komaki H."/>
            <person name="Tamura T."/>
        </authorList>
    </citation>
    <scope>NUCLEOTIDE SEQUENCE [LARGE SCALE GENOMIC DNA]</scope>
    <source>
        <strain evidence="4 5">NBRC 107357</strain>
    </source>
</reference>
<dbReference type="Gene3D" id="2.60.120.1060">
    <property type="entry name" value="NPCBM/NEW2 domain"/>
    <property type="match status" value="1"/>
</dbReference>
<evidence type="ECO:0000313" key="4">
    <source>
        <dbReference type="EMBL" id="GIF86445.1"/>
    </source>
</evidence>
<dbReference type="SMART" id="SM00776">
    <property type="entry name" value="NPCBM"/>
    <property type="match status" value="1"/>
</dbReference>
<comment type="caution">
    <text evidence="4">The sequence shown here is derived from an EMBL/GenBank/DDBJ whole genome shotgun (WGS) entry which is preliminary data.</text>
</comment>
<proteinExistence type="predicted"/>
<evidence type="ECO:0000313" key="5">
    <source>
        <dbReference type="Proteomes" id="UP000601223"/>
    </source>
</evidence>
<evidence type="ECO:0000256" key="2">
    <source>
        <dbReference type="SAM" id="Phobius"/>
    </source>
</evidence>
<organism evidence="4 5">
    <name type="scientific">Catellatospora bangladeshensis</name>
    <dbReference type="NCBI Taxonomy" id="310355"/>
    <lineage>
        <taxon>Bacteria</taxon>
        <taxon>Bacillati</taxon>
        <taxon>Actinomycetota</taxon>
        <taxon>Actinomycetes</taxon>
        <taxon>Micromonosporales</taxon>
        <taxon>Micromonosporaceae</taxon>
        <taxon>Catellatospora</taxon>
    </lineage>
</organism>
<accession>A0A8J3JWJ7</accession>
<sequence length="284" mass="29847">MTTITPPDAPDPHQAGLDRRWSRLGSWIGLVSGVIGIMTAVVAFPTTLSKALAAIACGAFCGLLWQAARDHERRMLSKGMIGWLSATGLLLLLLIVVLVDGTVPPPGAGAQPEARTAGGQTAGPVTAGPGSSIAAPAQSAAPPASSGPALPAGSVFLHDLPSLSPTERWSFGPRQLLGRDYPRSLTAPGCGFKEDLLAYNLLRRYERFQADIGLADDAQIGSSAEFMLIADDREIYRSPRLKPGEVKPVDVPVKNVFRLSLFVSATCDAEAKAKATWGDARLLA</sequence>
<dbReference type="InterPro" id="IPR013222">
    <property type="entry name" value="Glyco_hyd_98_carb-bd"/>
</dbReference>
<feature type="region of interest" description="Disordered" evidence="1">
    <location>
        <begin position="108"/>
        <end position="146"/>
    </location>
</feature>
<feature type="domain" description="Glycosyl hydrolase family 98 putative carbohydrate-binding module" evidence="3">
    <location>
        <begin position="151"/>
        <end position="284"/>
    </location>
</feature>
<dbReference type="EMBL" id="BONF01000072">
    <property type="protein sequence ID" value="GIF86445.1"/>
    <property type="molecule type" value="Genomic_DNA"/>
</dbReference>
<feature type="transmembrane region" description="Helical" evidence="2">
    <location>
        <begin position="24"/>
        <end position="45"/>
    </location>
</feature>
<dbReference type="RefSeq" id="WP_203757454.1">
    <property type="nucleotide sequence ID" value="NZ_BONF01000072.1"/>
</dbReference>
<dbReference type="AlphaFoldDB" id="A0A8J3JWJ7"/>
<evidence type="ECO:0000259" key="3">
    <source>
        <dbReference type="SMART" id="SM00776"/>
    </source>
</evidence>
<name>A0A8J3JWJ7_9ACTN</name>
<keyword evidence="2" id="KW-1133">Transmembrane helix</keyword>
<dbReference type="Proteomes" id="UP000601223">
    <property type="component" value="Unassembled WGS sequence"/>
</dbReference>
<feature type="transmembrane region" description="Helical" evidence="2">
    <location>
        <begin position="80"/>
        <end position="99"/>
    </location>
</feature>
<keyword evidence="2" id="KW-0812">Transmembrane</keyword>
<evidence type="ECO:0000256" key="1">
    <source>
        <dbReference type="SAM" id="MobiDB-lite"/>
    </source>
</evidence>
<keyword evidence="2" id="KW-0472">Membrane</keyword>
<dbReference type="InterPro" id="IPR008979">
    <property type="entry name" value="Galactose-bd-like_sf"/>
</dbReference>
<gene>
    <name evidence="4" type="ORF">Cba03nite_77940</name>
</gene>
<dbReference type="InterPro" id="IPR038637">
    <property type="entry name" value="NPCBM_sf"/>
</dbReference>
<feature type="compositionally biased region" description="Low complexity" evidence="1">
    <location>
        <begin position="127"/>
        <end position="146"/>
    </location>
</feature>
<dbReference type="Pfam" id="PF08305">
    <property type="entry name" value="NPCBM"/>
    <property type="match status" value="1"/>
</dbReference>
<dbReference type="SUPFAM" id="SSF49785">
    <property type="entry name" value="Galactose-binding domain-like"/>
    <property type="match status" value="1"/>
</dbReference>